<dbReference type="SUPFAM" id="SSF57701">
    <property type="entry name" value="Zn2/Cys6 DNA-binding domain"/>
    <property type="match status" value="1"/>
</dbReference>
<dbReference type="InterPro" id="IPR036864">
    <property type="entry name" value="Zn2-C6_fun-type_DNA-bd_sf"/>
</dbReference>
<evidence type="ECO:0008006" key="9">
    <source>
        <dbReference type="Google" id="ProtNLM"/>
    </source>
</evidence>
<evidence type="ECO:0000256" key="6">
    <source>
        <dbReference type="SAM" id="MobiDB-lite"/>
    </source>
</evidence>
<evidence type="ECO:0000313" key="7">
    <source>
        <dbReference type="EMBL" id="VTT80072.1"/>
    </source>
</evidence>
<dbReference type="GO" id="GO:0008270">
    <property type="term" value="F:zinc ion binding"/>
    <property type="evidence" value="ECO:0007669"/>
    <property type="project" value="InterPro"/>
</dbReference>
<dbReference type="InterPro" id="IPR051089">
    <property type="entry name" value="prtT"/>
</dbReference>
<evidence type="ECO:0000256" key="4">
    <source>
        <dbReference type="ARBA" id="ARBA00023163"/>
    </source>
</evidence>
<evidence type="ECO:0000256" key="1">
    <source>
        <dbReference type="ARBA" id="ARBA00004123"/>
    </source>
</evidence>
<evidence type="ECO:0000256" key="2">
    <source>
        <dbReference type="ARBA" id="ARBA00023015"/>
    </source>
</evidence>
<comment type="subcellular location">
    <subcellularLocation>
        <location evidence="1">Nucleus</location>
    </subcellularLocation>
</comment>
<dbReference type="InterPro" id="IPR001138">
    <property type="entry name" value="Zn2Cys6_DnaBD"/>
</dbReference>
<evidence type="ECO:0000313" key="8">
    <source>
        <dbReference type="Proteomes" id="UP000760494"/>
    </source>
</evidence>
<proteinExistence type="predicted"/>
<protein>
    <recommendedName>
        <fullName evidence="9">Cercosporin resistance protein</fullName>
    </recommendedName>
</protein>
<dbReference type="PANTHER" id="PTHR31845">
    <property type="entry name" value="FINGER DOMAIN PROTEIN, PUTATIVE-RELATED"/>
    <property type="match status" value="1"/>
</dbReference>
<sequence length="599" mass="67454">MSSSNNRESPLPLLKTCQTCFSLKIRCSKTQDSDSCDRCLRLGKTCIFNQARRRQNVNRQRSTGLMIGIYRERLDVRSKSEQSSKSPTSPYEKASSSSKVQDIFNQNASFDPFERGIITFEAARDLLDCYRTRMIPYFPFVLFRNDVSVEELNAERPFACLAALAAASHADVPAQKALGYLFKQIVAAKMVEGDFCQLDLLQGLLINLAWAHYQAKPKRYIQHLHLATSIISDLRLDKPRRPKLWSAEGGKDKNKPDWGPDEMRALAGTYYLSSSGTWAKKQSSSIILQKTRQFFYTPYITACCEHLASWNEYPMDKYLPYMITVQTLIEGVEDLVNNTLSTNNGLHFFSGCQEISQKCTEIKEALPFPLSESPPLLLQIHILELLLSQSSPRGTSFGLDKFNNQFEHESSLIDWLSASMSAARSLISVILVMPQGEEVYMSNMGWIMMNCGLNLAVRLDLVAARGSISGSMQHLRRFLDMRHTLRQLVLRFEATPGQDAPADHPFYALAKRIRRLENWYLSQAEHQTPDSSVSISPSVNDQSLLGVGTDASGMSVGSMPFIASPWPMSSDWYQNPDLDIGTFLFADPVEFPINLGYGT</sequence>
<feature type="region of interest" description="Disordered" evidence="6">
    <location>
        <begin position="76"/>
        <end position="98"/>
    </location>
</feature>
<gene>
    <name evidence="7" type="ORF">C2S_11567</name>
</gene>
<dbReference type="AlphaFoldDB" id="A0A9Q9RX47"/>
<dbReference type="GO" id="GO:0000981">
    <property type="term" value="F:DNA-binding transcription factor activity, RNA polymerase II-specific"/>
    <property type="evidence" value="ECO:0007669"/>
    <property type="project" value="InterPro"/>
</dbReference>
<keyword evidence="5" id="KW-0539">Nucleus</keyword>
<dbReference type="CDD" id="cd00067">
    <property type="entry name" value="GAL4"/>
    <property type="match status" value="1"/>
</dbReference>
<comment type="caution">
    <text evidence="7">The sequence shown here is derived from an EMBL/GenBank/DDBJ whole genome shotgun (WGS) entry which is preliminary data.</text>
</comment>
<organism evidence="7 8">
    <name type="scientific">Fusarium fujikuroi</name>
    <name type="common">Bakanae and foot rot disease fungus</name>
    <name type="synonym">Gibberella fujikuroi</name>
    <dbReference type="NCBI Taxonomy" id="5127"/>
    <lineage>
        <taxon>Eukaryota</taxon>
        <taxon>Fungi</taxon>
        <taxon>Dikarya</taxon>
        <taxon>Ascomycota</taxon>
        <taxon>Pezizomycotina</taxon>
        <taxon>Sordariomycetes</taxon>
        <taxon>Hypocreomycetidae</taxon>
        <taxon>Hypocreales</taxon>
        <taxon>Nectriaceae</taxon>
        <taxon>Fusarium</taxon>
        <taxon>Fusarium fujikuroi species complex</taxon>
    </lineage>
</organism>
<dbReference type="Proteomes" id="UP000760494">
    <property type="component" value="Unassembled WGS sequence"/>
</dbReference>
<accession>A0A9Q9RX47</accession>
<dbReference type="Gene3D" id="4.10.240.10">
    <property type="entry name" value="Zn(2)-C6 fungal-type DNA-binding domain"/>
    <property type="match status" value="1"/>
</dbReference>
<dbReference type="GO" id="GO:0005634">
    <property type="term" value="C:nucleus"/>
    <property type="evidence" value="ECO:0007669"/>
    <property type="project" value="UniProtKB-SubCell"/>
</dbReference>
<keyword evidence="3" id="KW-0238">DNA-binding</keyword>
<keyword evidence="4" id="KW-0804">Transcription</keyword>
<evidence type="ECO:0000256" key="3">
    <source>
        <dbReference type="ARBA" id="ARBA00023125"/>
    </source>
</evidence>
<dbReference type="EMBL" id="CABFJX010000400">
    <property type="protein sequence ID" value="VTT80072.1"/>
    <property type="molecule type" value="Genomic_DNA"/>
</dbReference>
<name>A0A9Q9RX47_FUSFU</name>
<evidence type="ECO:0000256" key="5">
    <source>
        <dbReference type="ARBA" id="ARBA00023242"/>
    </source>
</evidence>
<keyword evidence="2" id="KW-0805">Transcription regulation</keyword>
<dbReference type="PANTHER" id="PTHR31845:SF37">
    <property type="entry name" value="TRANSCRIPTION FACTOR DOMAIN-CONTAINING PROTEIN"/>
    <property type="match status" value="1"/>
</dbReference>
<reference evidence="7" key="1">
    <citation type="submission" date="2019-05" db="EMBL/GenBank/DDBJ databases">
        <authorList>
            <person name="Piombo E."/>
        </authorList>
    </citation>
    <scope>NUCLEOTIDE SEQUENCE</scope>
    <source>
        <strain evidence="7">C2S</strain>
    </source>
</reference>
<dbReference type="GO" id="GO:0000976">
    <property type="term" value="F:transcription cis-regulatory region binding"/>
    <property type="evidence" value="ECO:0007669"/>
    <property type="project" value="TreeGrafter"/>
</dbReference>